<accession>A0AB38DN56</accession>
<proteinExistence type="predicted"/>
<evidence type="ECO:0000313" key="2">
    <source>
        <dbReference type="EMBL" id="SNU78814.1"/>
    </source>
</evidence>
<dbReference type="AlphaFoldDB" id="A0AB38DN56"/>
<feature type="transmembrane region" description="Helical" evidence="1">
    <location>
        <begin position="87"/>
        <end position="109"/>
    </location>
</feature>
<keyword evidence="1" id="KW-1133">Transmembrane helix</keyword>
<feature type="transmembrane region" description="Helical" evidence="1">
    <location>
        <begin position="7"/>
        <end position="26"/>
    </location>
</feature>
<evidence type="ECO:0008006" key="4">
    <source>
        <dbReference type="Google" id="ProtNLM"/>
    </source>
</evidence>
<feature type="transmembrane region" description="Helical" evidence="1">
    <location>
        <begin position="58"/>
        <end position="80"/>
    </location>
</feature>
<organism evidence="2 3">
    <name type="scientific">Neisseria zoodegmatis</name>
    <dbReference type="NCBI Taxonomy" id="326523"/>
    <lineage>
        <taxon>Bacteria</taxon>
        <taxon>Pseudomonadati</taxon>
        <taxon>Pseudomonadota</taxon>
        <taxon>Betaproteobacteria</taxon>
        <taxon>Neisseriales</taxon>
        <taxon>Neisseriaceae</taxon>
        <taxon>Neisseria</taxon>
    </lineage>
</organism>
<reference evidence="2 3" key="1">
    <citation type="submission" date="2017-06" db="EMBL/GenBank/DDBJ databases">
        <authorList>
            <consortium name="Pathogen Informatics"/>
        </authorList>
    </citation>
    <scope>NUCLEOTIDE SEQUENCE [LARGE SCALE GENOMIC DNA]</scope>
    <source>
        <strain evidence="2 3">NCTC12230</strain>
    </source>
</reference>
<dbReference type="KEGG" id="nzo:SAMEA4504057_0290"/>
<name>A0AB38DN56_9NEIS</name>
<sequence length="166" mass="18932">MKNNLMFYLCSIILMSLILAILSLFINDSGGLYIHSYLENSDLYKISDLQGSGESDHVLIIIASVFLLVANSISSIFFLVNRKLSILFMLFSMIISFCILMFMETASFIDIAFSTVYKGNNLAFSLWLILYISLFLMLLFPFKSKNFIFCKLKINDFEKSAGIDNE</sequence>
<gene>
    <name evidence="2" type="ORF">SAMEA4504057_00290</name>
</gene>
<keyword evidence="1" id="KW-0472">Membrane</keyword>
<evidence type="ECO:0000313" key="3">
    <source>
        <dbReference type="Proteomes" id="UP000215033"/>
    </source>
</evidence>
<dbReference type="RefSeq" id="WP_095197814.1">
    <property type="nucleotide sequence ID" value="NZ_LT906434.1"/>
</dbReference>
<dbReference type="Proteomes" id="UP000215033">
    <property type="component" value="Chromosome 1"/>
</dbReference>
<feature type="transmembrane region" description="Helical" evidence="1">
    <location>
        <begin position="121"/>
        <end position="142"/>
    </location>
</feature>
<dbReference type="EMBL" id="LT906434">
    <property type="protein sequence ID" value="SNU78814.1"/>
    <property type="molecule type" value="Genomic_DNA"/>
</dbReference>
<keyword evidence="1" id="KW-0812">Transmembrane</keyword>
<evidence type="ECO:0000256" key="1">
    <source>
        <dbReference type="SAM" id="Phobius"/>
    </source>
</evidence>
<protein>
    <recommendedName>
        <fullName evidence="4">Integral membrane protein</fullName>
    </recommendedName>
</protein>